<evidence type="ECO:0000256" key="3">
    <source>
        <dbReference type="ARBA" id="ARBA00022801"/>
    </source>
</evidence>
<keyword evidence="2" id="KW-0719">Serine esterase</keyword>
<evidence type="ECO:0000256" key="2">
    <source>
        <dbReference type="ARBA" id="ARBA00022487"/>
    </source>
</evidence>
<organism evidence="8 9">
    <name type="scientific">Spodoptera litura</name>
    <name type="common">Asian cotton leafworm</name>
    <dbReference type="NCBI Taxonomy" id="69820"/>
    <lineage>
        <taxon>Eukaryota</taxon>
        <taxon>Metazoa</taxon>
        <taxon>Ecdysozoa</taxon>
        <taxon>Arthropoda</taxon>
        <taxon>Hexapoda</taxon>
        <taxon>Insecta</taxon>
        <taxon>Pterygota</taxon>
        <taxon>Neoptera</taxon>
        <taxon>Endopterygota</taxon>
        <taxon>Lepidoptera</taxon>
        <taxon>Glossata</taxon>
        <taxon>Ditrysia</taxon>
        <taxon>Noctuoidea</taxon>
        <taxon>Noctuidae</taxon>
        <taxon>Amphipyrinae</taxon>
        <taxon>Spodoptera</taxon>
    </lineage>
</organism>
<dbReference type="Gene3D" id="3.40.50.1820">
    <property type="entry name" value="alpha/beta hydrolase"/>
    <property type="match status" value="1"/>
</dbReference>
<dbReference type="PANTHER" id="PTHR11559">
    <property type="entry name" value="CARBOXYLESTERASE"/>
    <property type="match status" value="1"/>
</dbReference>
<dbReference type="OrthoDB" id="3200163at2759"/>
<gene>
    <name evidence="9" type="primary">LOC111354719</name>
</gene>
<dbReference type="Proteomes" id="UP000301870">
    <property type="component" value="Chromosome 2"/>
</dbReference>
<name>A0A9J7IT13_SPOLT</name>
<dbReference type="InterPro" id="IPR029058">
    <property type="entry name" value="AB_hydrolase_fold"/>
</dbReference>
<sequence>MLSRLYRILNQFKSVVMKSNVCVLVFYLAVVITAEEWREVKIAQGILRGRKHPEKDLFVFYNVPYATAPVGANKFKAPLPPPHWSEPYDAVDENIVCPQPEFLNTYINQTFKTKEDCLIANIYVPETDKNNLSVVVYVHGGGFIVGFGNMMKPLHLLDKKNIILVTFNYRLGIHGFLCLGTEDAPGNAGMKDQVALLKWVHQNIASFGGNPDDVTLVGNSAGSASVDLLMLSKSAEGLFHRAVPESGGNLAAFAIASDPVENAKLFLRQLNYTDVDDICDMGEFYKTASLQLLISDAFFERTDSTFLFSPCVERDTEGAFLTESPLNILKRGNFKKLPLLYGFANMEGLFRIDFFDSWKNKMNEKFSDFLTPDLKFQSESEREQVANKIKKFYFGEKPVGNESAIAFVNYFSDVLFTHPMLWAAKYYVEGGNSQVYLYEYSFVDEDSTLVPYTDIRGASHCAQTMAVVDIGDERKLSQKYQDMKKTMREIWYNFIKTGKPVPEGSSLPAWPAAGPDRSPYMKLNEKLELGGILLEERTHFWDDVYGKYYREPAAPPASPKCQEKS</sequence>
<evidence type="ECO:0000256" key="5">
    <source>
        <dbReference type="ARBA" id="ARBA00023180"/>
    </source>
</evidence>
<evidence type="ECO:0000259" key="7">
    <source>
        <dbReference type="Pfam" id="PF00135"/>
    </source>
</evidence>
<dbReference type="EC" id="3.1.1.-" evidence="6"/>
<evidence type="ECO:0000313" key="8">
    <source>
        <dbReference type="Proteomes" id="UP000301870"/>
    </source>
</evidence>
<dbReference type="InterPro" id="IPR019826">
    <property type="entry name" value="Carboxylesterase_B_AS"/>
</dbReference>
<keyword evidence="5" id="KW-0325">Glycoprotein</keyword>
<dbReference type="InterPro" id="IPR002018">
    <property type="entry name" value="CarbesteraseB"/>
</dbReference>
<dbReference type="GeneID" id="111354719"/>
<evidence type="ECO:0000256" key="1">
    <source>
        <dbReference type="ARBA" id="ARBA00005964"/>
    </source>
</evidence>
<proteinExistence type="inferred from homology"/>
<evidence type="ECO:0000256" key="4">
    <source>
        <dbReference type="ARBA" id="ARBA00023157"/>
    </source>
</evidence>
<evidence type="ECO:0000313" key="9">
    <source>
        <dbReference type="RefSeq" id="XP_022824025.1"/>
    </source>
</evidence>
<protein>
    <recommendedName>
        <fullName evidence="6">Carboxylic ester hydrolase</fullName>
        <ecNumber evidence="6">3.1.1.-</ecNumber>
    </recommendedName>
</protein>
<accession>A0A9J7IT13</accession>
<dbReference type="PROSITE" id="PS00122">
    <property type="entry name" value="CARBOXYLESTERASE_B_1"/>
    <property type="match status" value="1"/>
</dbReference>
<dbReference type="AlphaFoldDB" id="A0A9J7IT13"/>
<keyword evidence="3 6" id="KW-0378">Hydrolase</keyword>
<keyword evidence="4" id="KW-1015">Disulfide bond</keyword>
<dbReference type="GO" id="GO:0052689">
    <property type="term" value="F:carboxylic ester hydrolase activity"/>
    <property type="evidence" value="ECO:0007669"/>
    <property type="project" value="UniProtKB-KW"/>
</dbReference>
<feature type="domain" description="Carboxylesterase type B" evidence="7">
    <location>
        <begin position="39"/>
        <end position="541"/>
    </location>
</feature>
<dbReference type="KEGG" id="sliu:111354719"/>
<reference evidence="9" key="1">
    <citation type="submission" date="2025-08" db="UniProtKB">
        <authorList>
            <consortium name="RefSeq"/>
        </authorList>
    </citation>
    <scope>IDENTIFICATION</scope>
    <source>
        <strain evidence="9">Ishihara</strain>
        <tissue evidence="9">Whole body</tissue>
    </source>
</reference>
<comment type="similarity">
    <text evidence="1 6">Belongs to the type-B carboxylesterase/lipase family.</text>
</comment>
<evidence type="ECO:0000256" key="6">
    <source>
        <dbReference type="RuleBase" id="RU361235"/>
    </source>
</evidence>
<keyword evidence="8" id="KW-1185">Reference proteome</keyword>
<dbReference type="InterPro" id="IPR050309">
    <property type="entry name" value="Type-B_Carboxylest/Lipase"/>
</dbReference>
<dbReference type="Pfam" id="PF00135">
    <property type="entry name" value="COesterase"/>
    <property type="match status" value="1"/>
</dbReference>
<dbReference type="SUPFAM" id="SSF53474">
    <property type="entry name" value="alpha/beta-Hydrolases"/>
    <property type="match status" value="1"/>
</dbReference>
<dbReference type="RefSeq" id="XP_022824025.1">
    <property type="nucleotide sequence ID" value="XM_022968257.1"/>
</dbReference>